<proteinExistence type="predicted"/>
<evidence type="ECO:0000313" key="1">
    <source>
        <dbReference type="EMBL" id="KAJ9634548.1"/>
    </source>
</evidence>
<organism evidence="1 2">
    <name type="scientific">Coniosporium tulheliwenetii</name>
    <dbReference type="NCBI Taxonomy" id="3383036"/>
    <lineage>
        <taxon>Eukaryota</taxon>
        <taxon>Fungi</taxon>
        <taxon>Dikarya</taxon>
        <taxon>Ascomycota</taxon>
        <taxon>Pezizomycotina</taxon>
        <taxon>Dothideomycetes</taxon>
        <taxon>Dothideomycetes incertae sedis</taxon>
        <taxon>Coniosporium</taxon>
    </lineage>
</organism>
<reference evidence="1" key="1">
    <citation type="submission" date="2022-10" db="EMBL/GenBank/DDBJ databases">
        <title>Culturing micro-colonial fungi from biological soil crusts in the Mojave desert and describing Neophaeococcomyces mojavensis, and introducing the new genera and species Taxawa tesnikishii.</title>
        <authorList>
            <person name="Kurbessoian T."/>
            <person name="Stajich J.E."/>
        </authorList>
    </citation>
    <scope>NUCLEOTIDE SEQUENCE</scope>
    <source>
        <strain evidence="1">JES_115</strain>
    </source>
</reference>
<dbReference type="EMBL" id="JAPDRP010000032">
    <property type="protein sequence ID" value="KAJ9634548.1"/>
    <property type="molecule type" value="Genomic_DNA"/>
</dbReference>
<sequence length="1134" mass="124682">MTPSIPPHLRYDYEPEEDDHPNPVIEGEDQLQPEENIHPYPVLEGDGLLAEEYGQQFINIDIPSQPDKEEKEDKDQDQTPLHLQRLRQDLLQAIHRKDANALSGLLTSVSPEDAASAIDEPGEETGFTYGYRSTVTPLSAAIWDGEEELVRIIVQYSTPRTFSAAIAFERVEILKLHFQTLPDSLWYFPESKDPTTVALRALLHTRANGESLFALLHAHSFDLTDAQHCDAGRTIWFWAARNNFVRVLQAYVEAGFPVDLPATATGFESTFPSYDEQEVDVALPGTTALWNAAWKGADQAVEMLLRRGAVPATKGVGTVKQFANGNRGYGFGKGYGSTMPESRDAAIKYLRGLSDRNGDSEQARRNAGYQPDTAVSDMASDEAEDQSGLDELLAASQGLAFATQLHQRATPAGPKPDPVKYASVVHSLLEHGANANTTPTGQPWSLFGNEVDVPILPAVHQFAALGVVPAVQYLFHYGADIYATCSRGRTLLHHAVDSQSVEMLVLVLSRNVPLSCKDSFGHSPIHDCVLHGTLKTLRLLIEWGANVNDLTNVGVSPLLMAVSIRDLQMARALLENGADPNHSFEPGPTFEVTTDFGDRRMTESFCAGTPLLAAFPLYQVSLGMFDLLLKHGASTAVPGCIASRKEEQNGRRFSQSSETSWSWYLEWHYPCQYAAKAVASSRIIAEKLTVEALLTLLRVSQKNYPNWQIPKPVLDDCLRELCVPHLPPDWPERDSGTLWEMPSQAVSALLVLGGNPNVRGSNGVTPLHLSCCRDAPGVEEMIRRLVFLGADVNARDDLGRTPLHYAAVHATSIVETLLKLGADISVYDNDRRDALVYACGNKYSFRPESVAALLAHICNSDIEWKPVLFAACRNLGPDPSRWEKGNIRVDLLGQIITKAQHSEKEILCKYDNSGDTAVHVACKQSSQGPIQAICKGKRIWQVFRMQDRLGRTPLILAALSYYTEKVQVVLRGIRSSVDDNSIDSVRTTSHGSFPSEGEEYMPERLQYTQCPHDPRLNVLYAELQAAALPDDSEDEHPSSSAVCTRERPAPREARAQCLNMRDAYGWTALHYAASSGRRETVRLLLAEPGLDAGRAKSEGGTYADGAGGEERRRGMYEADWGRDPGAEGVGQSGG</sequence>
<evidence type="ECO:0000313" key="2">
    <source>
        <dbReference type="Proteomes" id="UP001172680"/>
    </source>
</evidence>
<accession>A0ACC2YH43</accession>
<comment type="caution">
    <text evidence="1">The sequence shown here is derived from an EMBL/GenBank/DDBJ whole genome shotgun (WGS) entry which is preliminary data.</text>
</comment>
<name>A0ACC2YH43_9PEZI</name>
<gene>
    <name evidence="1" type="ORF">H2199_009005</name>
</gene>
<dbReference type="Proteomes" id="UP001172680">
    <property type="component" value="Unassembled WGS sequence"/>
</dbReference>
<protein>
    <submittedName>
        <fullName evidence="1">Uncharacterized protein</fullName>
    </submittedName>
</protein>
<keyword evidence="2" id="KW-1185">Reference proteome</keyword>